<dbReference type="OrthoDB" id="2115692at2759"/>
<evidence type="ECO:0000313" key="2">
    <source>
        <dbReference type="EMBL" id="KAH7353905.1"/>
    </source>
</evidence>
<dbReference type="InterPro" id="IPR052523">
    <property type="entry name" value="Trichothecene_AcTrans"/>
</dbReference>
<dbReference type="AlphaFoldDB" id="A0A8K0T9Q9"/>
<dbReference type="InterPro" id="IPR000182">
    <property type="entry name" value="GNAT_dom"/>
</dbReference>
<dbReference type="CDD" id="cd04301">
    <property type="entry name" value="NAT_SF"/>
    <property type="match status" value="1"/>
</dbReference>
<proteinExistence type="predicted"/>
<dbReference type="SUPFAM" id="SSF55729">
    <property type="entry name" value="Acyl-CoA N-acyltransferases (Nat)"/>
    <property type="match status" value="1"/>
</dbReference>
<comment type="caution">
    <text evidence="2">The sequence shown here is derived from an EMBL/GenBank/DDBJ whole genome shotgun (WGS) entry which is preliminary data.</text>
</comment>
<dbReference type="Pfam" id="PF00583">
    <property type="entry name" value="Acetyltransf_1"/>
    <property type="match status" value="1"/>
</dbReference>
<protein>
    <submittedName>
        <fullName evidence="2">Acetyltransferase</fullName>
    </submittedName>
</protein>
<name>A0A8K0T9Q9_9PEZI</name>
<accession>A0A8K0T9Q9</accession>
<dbReference type="EMBL" id="JAGPXD010000005">
    <property type="protein sequence ID" value="KAH7353905.1"/>
    <property type="molecule type" value="Genomic_DNA"/>
</dbReference>
<dbReference type="InterPro" id="IPR016181">
    <property type="entry name" value="Acyl_CoA_acyltransferase"/>
</dbReference>
<dbReference type="PANTHER" id="PTHR42791">
    <property type="entry name" value="GNAT FAMILY ACETYLTRANSFERASE"/>
    <property type="match status" value="1"/>
</dbReference>
<dbReference type="Gene3D" id="3.40.630.30">
    <property type="match status" value="1"/>
</dbReference>
<gene>
    <name evidence="2" type="ORF">B0T11DRAFT_320774</name>
</gene>
<dbReference type="GO" id="GO:0016747">
    <property type="term" value="F:acyltransferase activity, transferring groups other than amino-acyl groups"/>
    <property type="evidence" value="ECO:0007669"/>
    <property type="project" value="InterPro"/>
</dbReference>
<reference evidence="2" key="1">
    <citation type="journal article" date="2021" name="Nat. Commun.">
        <title>Genetic determinants of endophytism in the Arabidopsis root mycobiome.</title>
        <authorList>
            <person name="Mesny F."/>
            <person name="Miyauchi S."/>
            <person name="Thiergart T."/>
            <person name="Pickel B."/>
            <person name="Atanasova L."/>
            <person name="Karlsson M."/>
            <person name="Huettel B."/>
            <person name="Barry K.W."/>
            <person name="Haridas S."/>
            <person name="Chen C."/>
            <person name="Bauer D."/>
            <person name="Andreopoulos W."/>
            <person name="Pangilinan J."/>
            <person name="LaButti K."/>
            <person name="Riley R."/>
            <person name="Lipzen A."/>
            <person name="Clum A."/>
            <person name="Drula E."/>
            <person name="Henrissat B."/>
            <person name="Kohler A."/>
            <person name="Grigoriev I.V."/>
            <person name="Martin F.M."/>
            <person name="Hacquard S."/>
        </authorList>
    </citation>
    <scope>NUCLEOTIDE SEQUENCE</scope>
    <source>
        <strain evidence="2">MPI-CAGE-AT-0016</strain>
    </source>
</reference>
<evidence type="ECO:0000259" key="1">
    <source>
        <dbReference type="PROSITE" id="PS51186"/>
    </source>
</evidence>
<dbReference type="Proteomes" id="UP000813385">
    <property type="component" value="Unassembled WGS sequence"/>
</dbReference>
<keyword evidence="3" id="KW-1185">Reference proteome</keyword>
<sequence length="205" mass="23323">MATPNTLKLEIVPIEEVPALTELWYAAFTKPYIRDLWPDTPGVRKWWNDTHRHDFLTKPFQRYVKVVDPETLDDQGKPRLVAWAKWDLAMPDERGDRYPPWHEDMPADQVDALIGVIEGNRRRVMGDQKHYYLDTLATHPDYQRRGAGSMLVKWGCDLADKDGVGAYVDASKEGAPLYTRFGFVDTSPGEGSIAPMARHPVSSKA</sequence>
<dbReference type="PANTHER" id="PTHR42791:SF17">
    <property type="entry name" value="ACETYLTRANSFERASE, GNAT FAMILY FAMILY (AFU_ORTHOLOGUE AFUA_8G05690)"/>
    <property type="match status" value="1"/>
</dbReference>
<dbReference type="PROSITE" id="PS51186">
    <property type="entry name" value="GNAT"/>
    <property type="match status" value="1"/>
</dbReference>
<feature type="domain" description="N-acetyltransferase" evidence="1">
    <location>
        <begin position="67"/>
        <end position="201"/>
    </location>
</feature>
<evidence type="ECO:0000313" key="3">
    <source>
        <dbReference type="Proteomes" id="UP000813385"/>
    </source>
</evidence>
<organism evidence="2 3">
    <name type="scientific">Plectosphaerella cucumerina</name>
    <dbReference type="NCBI Taxonomy" id="40658"/>
    <lineage>
        <taxon>Eukaryota</taxon>
        <taxon>Fungi</taxon>
        <taxon>Dikarya</taxon>
        <taxon>Ascomycota</taxon>
        <taxon>Pezizomycotina</taxon>
        <taxon>Sordariomycetes</taxon>
        <taxon>Hypocreomycetidae</taxon>
        <taxon>Glomerellales</taxon>
        <taxon>Plectosphaerellaceae</taxon>
        <taxon>Plectosphaerella</taxon>
    </lineage>
</organism>